<comment type="subcellular location">
    <subcellularLocation>
        <location evidence="1">Cell envelope</location>
    </subcellularLocation>
</comment>
<keyword evidence="5" id="KW-0732">Signal</keyword>
<feature type="domain" description="Thioredoxin" evidence="6">
    <location>
        <begin position="366"/>
        <end position="521"/>
    </location>
</feature>
<evidence type="ECO:0000259" key="6">
    <source>
        <dbReference type="PROSITE" id="PS51352"/>
    </source>
</evidence>
<dbReference type="GO" id="GO:0030313">
    <property type="term" value="C:cell envelope"/>
    <property type="evidence" value="ECO:0007669"/>
    <property type="project" value="UniProtKB-SubCell"/>
</dbReference>
<dbReference type="Pfam" id="PF08534">
    <property type="entry name" value="Redoxin"/>
    <property type="match status" value="1"/>
</dbReference>
<reference evidence="7 8" key="1">
    <citation type="journal article" date="2017" name="Int. J. Syst. Evol. Microbiol.">
        <title>Mucilaginibacterpsychrotolerans sp. nov., isolated from peatlands.</title>
        <authorList>
            <person name="Deng Y."/>
            <person name="Shen L."/>
            <person name="Xu B."/>
            <person name="Liu Y."/>
            <person name="Gu Z."/>
            <person name="Liu H."/>
            <person name="Zhou Y."/>
        </authorList>
    </citation>
    <scope>NUCLEOTIDE SEQUENCE [LARGE SCALE GENOMIC DNA]</scope>
    <source>
        <strain evidence="7 8">NH7-4</strain>
    </source>
</reference>
<accession>A0A4Y8SNX1</accession>
<dbReference type="GO" id="GO:0017004">
    <property type="term" value="P:cytochrome complex assembly"/>
    <property type="evidence" value="ECO:0007669"/>
    <property type="project" value="UniProtKB-KW"/>
</dbReference>
<evidence type="ECO:0000256" key="5">
    <source>
        <dbReference type="SAM" id="SignalP"/>
    </source>
</evidence>
<dbReference type="InterPro" id="IPR050553">
    <property type="entry name" value="Thioredoxin_ResA/DsbE_sf"/>
</dbReference>
<evidence type="ECO:0000256" key="2">
    <source>
        <dbReference type="ARBA" id="ARBA00022748"/>
    </source>
</evidence>
<keyword evidence="3" id="KW-1015">Disulfide bond</keyword>
<dbReference type="PROSITE" id="PS51352">
    <property type="entry name" value="THIOREDOXIN_2"/>
    <property type="match status" value="1"/>
</dbReference>
<feature type="chain" id="PRO_5021254998" evidence="5">
    <location>
        <begin position="20"/>
        <end position="521"/>
    </location>
</feature>
<organism evidence="7 8">
    <name type="scientific">Mucilaginibacter psychrotolerans</name>
    <dbReference type="NCBI Taxonomy" id="1524096"/>
    <lineage>
        <taxon>Bacteria</taxon>
        <taxon>Pseudomonadati</taxon>
        <taxon>Bacteroidota</taxon>
        <taxon>Sphingobacteriia</taxon>
        <taxon>Sphingobacteriales</taxon>
        <taxon>Sphingobacteriaceae</taxon>
        <taxon>Mucilaginibacter</taxon>
    </lineage>
</organism>
<dbReference type="CDD" id="cd02966">
    <property type="entry name" value="TlpA_like_family"/>
    <property type="match status" value="1"/>
</dbReference>
<dbReference type="Proteomes" id="UP000297540">
    <property type="component" value="Unassembled WGS sequence"/>
</dbReference>
<evidence type="ECO:0000256" key="4">
    <source>
        <dbReference type="ARBA" id="ARBA00023284"/>
    </source>
</evidence>
<dbReference type="RefSeq" id="WP_133226497.1">
    <property type="nucleotide sequence ID" value="NZ_SOZE01000002.1"/>
</dbReference>
<keyword evidence="2" id="KW-0201">Cytochrome c-type biogenesis</keyword>
<dbReference type="SUPFAM" id="SSF52833">
    <property type="entry name" value="Thioredoxin-like"/>
    <property type="match status" value="1"/>
</dbReference>
<keyword evidence="4" id="KW-0676">Redox-active center</keyword>
<dbReference type="InterPro" id="IPR036249">
    <property type="entry name" value="Thioredoxin-like_sf"/>
</dbReference>
<evidence type="ECO:0000313" key="7">
    <source>
        <dbReference type="EMBL" id="TFF40237.1"/>
    </source>
</evidence>
<dbReference type="EMBL" id="SOZE01000002">
    <property type="protein sequence ID" value="TFF40237.1"/>
    <property type="molecule type" value="Genomic_DNA"/>
</dbReference>
<dbReference type="PANTHER" id="PTHR42852">
    <property type="entry name" value="THIOL:DISULFIDE INTERCHANGE PROTEIN DSBE"/>
    <property type="match status" value="1"/>
</dbReference>
<keyword evidence="8" id="KW-1185">Reference proteome</keyword>
<evidence type="ECO:0000256" key="1">
    <source>
        <dbReference type="ARBA" id="ARBA00004196"/>
    </source>
</evidence>
<feature type="signal peptide" evidence="5">
    <location>
        <begin position="1"/>
        <end position="19"/>
    </location>
</feature>
<dbReference type="GO" id="GO:0016491">
    <property type="term" value="F:oxidoreductase activity"/>
    <property type="evidence" value="ECO:0007669"/>
    <property type="project" value="InterPro"/>
</dbReference>
<dbReference type="AlphaFoldDB" id="A0A4Y8SNX1"/>
<evidence type="ECO:0000313" key="8">
    <source>
        <dbReference type="Proteomes" id="UP000297540"/>
    </source>
</evidence>
<gene>
    <name evidence="7" type="ORF">E2R66_03015</name>
</gene>
<evidence type="ECO:0000256" key="3">
    <source>
        <dbReference type="ARBA" id="ARBA00023157"/>
    </source>
</evidence>
<dbReference type="PANTHER" id="PTHR42852:SF6">
    <property type="entry name" value="THIOL:DISULFIDE INTERCHANGE PROTEIN DSBE"/>
    <property type="match status" value="1"/>
</dbReference>
<sequence>MRRVFHIFIMLLAPAFAYAQMGNIKGIIKPASVNKITFSVYTLALDDNIEYSAAVNKKGEFSINIPAHYLQQVQLPAYNNTCAYISPGSKTRLVLQDGKVHFKGRYMLLNIATEKYRQELTTYRAEFYKQHKLRADSSSTQYKQTEYTVLDRETKFLTAFIKRNKPPADFAKYQQYSLNYNCAYNLLSYGVNSGQPKSYFDFFSRFQANNPDALPVAMYSFYLNRYKYYYDNNLMPENELSYTTELSSINQVIINKVSNLKTEEKTRLRNIASIYTKKLSLNKSDSVFTDSIYRANEAVVMERIYRNPYIESYLKNLNGLLKDVFFTWEMAELIKANHSSYAKHYILLYRSTVKKVNIGSVIDAYNKLLQKEENYRQSVKYNIKQLPKNQSDSVLFDITNLYKGKVIYIDFWATWCGPCLQEMPGSKKLRDKFLNQEVVFLYLCVQSEERAWRGVIANLDIQGEHILLNNKQYQTLSKKFALNGIPHYVLIDKNGRIKNDNASRPSDRQTAIEITQLLGVD</sequence>
<protein>
    <submittedName>
        <fullName evidence="7">TlpA family protein disulfide reductase</fullName>
    </submittedName>
</protein>
<name>A0A4Y8SNX1_9SPHI</name>
<dbReference type="Gene3D" id="3.40.30.10">
    <property type="entry name" value="Glutaredoxin"/>
    <property type="match status" value="1"/>
</dbReference>
<comment type="caution">
    <text evidence="7">The sequence shown here is derived from an EMBL/GenBank/DDBJ whole genome shotgun (WGS) entry which is preliminary data.</text>
</comment>
<dbReference type="OrthoDB" id="1120316at2"/>
<proteinExistence type="predicted"/>
<dbReference type="InterPro" id="IPR013766">
    <property type="entry name" value="Thioredoxin_domain"/>
</dbReference>
<dbReference type="InterPro" id="IPR013740">
    <property type="entry name" value="Redoxin"/>
</dbReference>